<dbReference type="Gene3D" id="2.60.120.1060">
    <property type="entry name" value="NPCBM/NEW2 domain"/>
    <property type="match status" value="1"/>
</dbReference>
<keyword evidence="2" id="KW-0378">Hydrolase</keyword>
<dbReference type="Proteomes" id="UP000464178">
    <property type="component" value="Chromosome"/>
</dbReference>
<dbReference type="InterPro" id="IPR013222">
    <property type="entry name" value="Glyco_hyd_98_carb-bd"/>
</dbReference>
<dbReference type="EMBL" id="LR593886">
    <property type="protein sequence ID" value="VTR97636.1"/>
    <property type="molecule type" value="Genomic_DNA"/>
</dbReference>
<dbReference type="InterPro" id="IPR038637">
    <property type="entry name" value="NPCBM_sf"/>
</dbReference>
<evidence type="ECO:0000313" key="2">
    <source>
        <dbReference type="EMBL" id="VTR97636.1"/>
    </source>
</evidence>
<dbReference type="GO" id="GO:0016787">
    <property type="term" value="F:hydrolase activity"/>
    <property type="evidence" value="ECO:0007669"/>
    <property type="project" value="UniProtKB-KW"/>
</dbReference>
<dbReference type="AlphaFoldDB" id="A0A6P2DAP4"/>
<name>A0A6P2DAP4_9BACT</name>
<sequence length="396" mass="41405">MLPLVLSLALSAPPEPLAFTVVGTGEGTLTGKLRTVSLTLGVEVATTNGPQTVPGLVALRKPDTALPPFPTGAHIITAVGDRVPGTVTGGDAKALFFAHATSDEKWSVALDAVAAVWLKPPAADTPPDPTKYTWLAGTPTRDALLYRNGDTVRGTLTGFTATGVKFIPDGGTARDVPLTDLAAIGFNPRFVRPRKPKGPYANLVLADGTRLNVSEIALKGNALVCKAVCGPAVEVPLTKLVALNVLQGSAVYLSDLKPKKTETTGFLGDGWAWAADRTVRGTPLLLQSNDGEETFDKGLGTHPKTVLTYDLAGKYSRFEAVVGLDAATGKRGRADVRIRVDGKELPLPELKTLAAGNAIPVQVDVRGAKELTLVIDFGPAGDVQADVNWGSARLVE</sequence>
<accession>A0A6P2DAP4</accession>
<gene>
    <name evidence="2" type="ORF">SOIL9_06180</name>
</gene>
<dbReference type="SMART" id="SM00776">
    <property type="entry name" value="NPCBM"/>
    <property type="match status" value="1"/>
</dbReference>
<evidence type="ECO:0000259" key="1">
    <source>
        <dbReference type="SMART" id="SM00776"/>
    </source>
</evidence>
<dbReference type="InterPro" id="IPR008979">
    <property type="entry name" value="Galactose-bd-like_sf"/>
</dbReference>
<evidence type="ECO:0000313" key="3">
    <source>
        <dbReference type="Proteomes" id="UP000464178"/>
    </source>
</evidence>
<dbReference type="Pfam" id="PF08305">
    <property type="entry name" value="NPCBM"/>
    <property type="match status" value="1"/>
</dbReference>
<proteinExistence type="predicted"/>
<keyword evidence="3" id="KW-1185">Reference proteome</keyword>
<dbReference type="KEGG" id="gms:SOIL9_06180"/>
<dbReference type="SUPFAM" id="SSF49785">
    <property type="entry name" value="Galactose-binding domain-like"/>
    <property type="match status" value="1"/>
</dbReference>
<protein>
    <recommendedName>
        <fullName evidence="1">Glycosyl hydrolase family 98 putative carbohydrate-binding module domain-containing protein</fullName>
    </recommendedName>
</protein>
<organism evidence="2 3">
    <name type="scientific">Gemmata massiliana</name>
    <dbReference type="NCBI Taxonomy" id="1210884"/>
    <lineage>
        <taxon>Bacteria</taxon>
        <taxon>Pseudomonadati</taxon>
        <taxon>Planctomycetota</taxon>
        <taxon>Planctomycetia</taxon>
        <taxon>Gemmatales</taxon>
        <taxon>Gemmataceae</taxon>
        <taxon>Gemmata</taxon>
    </lineage>
</organism>
<reference evidence="2 3" key="1">
    <citation type="submission" date="2019-05" db="EMBL/GenBank/DDBJ databases">
        <authorList>
            <consortium name="Science for Life Laboratories"/>
        </authorList>
    </citation>
    <scope>NUCLEOTIDE SEQUENCE [LARGE SCALE GENOMIC DNA]</scope>
    <source>
        <strain evidence="2">Soil9</strain>
    </source>
</reference>
<feature type="domain" description="Glycosyl hydrolase family 98 putative carbohydrate-binding module" evidence="1">
    <location>
        <begin position="247"/>
        <end position="396"/>
    </location>
</feature>